<dbReference type="SUPFAM" id="SSF55486">
    <property type="entry name" value="Metalloproteases ('zincins'), catalytic domain"/>
    <property type="match status" value="1"/>
</dbReference>
<name>A0A365Y898_9BACT</name>
<dbReference type="InterPro" id="IPR007541">
    <property type="entry name" value="Uncharacterised_BSP"/>
</dbReference>
<keyword evidence="2" id="KW-1185">Reference proteome</keyword>
<protein>
    <submittedName>
        <fullName evidence="1">Secretory protein</fullName>
    </submittedName>
</protein>
<dbReference type="OrthoDB" id="211588at2"/>
<reference evidence="1 2" key="1">
    <citation type="submission" date="2018-05" db="EMBL/GenBank/DDBJ databases">
        <title>Chitinophaga sp. K3CV102501T nov., isolated from isolated from a monsoon evergreen broad-leaved forest soil.</title>
        <authorList>
            <person name="Lv Y."/>
        </authorList>
    </citation>
    <scope>NUCLEOTIDE SEQUENCE [LARGE SCALE GENOMIC DNA]</scope>
    <source>
        <strain evidence="1 2">GDMCC 1.1325</strain>
    </source>
</reference>
<proteinExistence type="predicted"/>
<evidence type="ECO:0000313" key="2">
    <source>
        <dbReference type="Proteomes" id="UP000253410"/>
    </source>
</evidence>
<dbReference type="Pfam" id="PF04450">
    <property type="entry name" value="BSP"/>
    <property type="match status" value="1"/>
</dbReference>
<sequence length="217" mass="24256">MPGGKQTSVSAAATTPVGTVIYTSNGYTLTFTNNDATFDDAVRQRLVNTFFTVYPKMLNRFYPGATKKVTFLIDPNYNGVAYTSGDQSVYSPAWFRSHPEDIDVVTHEVMHIVQAYTGGTPGWLTEGIADYARYKYGVNNGPAGWSLPNWSSSQKYTDAYRVTARFLVWLENHVRSTIADDLNTALRNKTYTANTWNQLTGKSVDQLWTDYSNNPAL</sequence>
<dbReference type="EMBL" id="QFFJ01000001">
    <property type="protein sequence ID" value="RBL94125.1"/>
    <property type="molecule type" value="Genomic_DNA"/>
</dbReference>
<evidence type="ECO:0000313" key="1">
    <source>
        <dbReference type="EMBL" id="RBL94125.1"/>
    </source>
</evidence>
<dbReference type="PANTHER" id="PTHR33321:SF12">
    <property type="entry name" value="PLANT BASIC SECRETORY PROTEIN (BSP) FAMILY PROTEIN"/>
    <property type="match status" value="1"/>
</dbReference>
<comment type="caution">
    <text evidence="1">The sequence shown here is derived from an EMBL/GenBank/DDBJ whole genome shotgun (WGS) entry which is preliminary data.</text>
</comment>
<dbReference type="PANTHER" id="PTHR33321">
    <property type="match status" value="1"/>
</dbReference>
<dbReference type="AlphaFoldDB" id="A0A365Y898"/>
<dbReference type="Proteomes" id="UP000253410">
    <property type="component" value="Unassembled WGS sequence"/>
</dbReference>
<gene>
    <name evidence="1" type="ORF">DF182_05410</name>
</gene>
<accession>A0A365Y898</accession>
<organism evidence="1 2">
    <name type="scientific">Chitinophaga flava</name>
    <dbReference type="NCBI Taxonomy" id="2259036"/>
    <lineage>
        <taxon>Bacteria</taxon>
        <taxon>Pseudomonadati</taxon>
        <taxon>Bacteroidota</taxon>
        <taxon>Chitinophagia</taxon>
        <taxon>Chitinophagales</taxon>
        <taxon>Chitinophagaceae</taxon>
        <taxon>Chitinophaga</taxon>
    </lineage>
</organism>